<protein>
    <submittedName>
        <fullName evidence="4">TetR/AcrR family transcriptional regulator</fullName>
    </submittedName>
</protein>
<evidence type="ECO:0000313" key="4">
    <source>
        <dbReference type="EMBL" id="WQD36750.1"/>
    </source>
</evidence>
<dbReference type="Gene3D" id="1.10.357.10">
    <property type="entry name" value="Tetracycline Repressor, domain 2"/>
    <property type="match status" value="1"/>
</dbReference>
<evidence type="ECO:0000256" key="1">
    <source>
        <dbReference type="ARBA" id="ARBA00023125"/>
    </source>
</evidence>
<dbReference type="PANTHER" id="PTHR43479">
    <property type="entry name" value="ACREF/ENVCD OPERON REPRESSOR-RELATED"/>
    <property type="match status" value="1"/>
</dbReference>
<proteinExistence type="predicted"/>
<dbReference type="InterPro" id="IPR036271">
    <property type="entry name" value="Tet_transcr_reg_TetR-rel_C_sf"/>
</dbReference>
<dbReference type="Gene3D" id="1.10.10.60">
    <property type="entry name" value="Homeodomain-like"/>
    <property type="match status" value="1"/>
</dbReference>
<feature type="domain" description="HTH tetR-type" evidence="3">
    <location>
        <begin position="7"/>
        <end position="67"/>
    </location>
</feature>
<dbReference type="InterPro" id="IPR041490">
    <property type="entry name" value="KstR2_TetR_C"/>
</dbReference>
<name>A0ABZ0W3V4_9BACT</name>
<dbReference type="EMBL" id="CP139960">
    <property type="protein sequence ID" value="WQD36750.1"/>
    <property type="molecule type" value="Genomic_DNA"/>
</dbReference>
<dbReference type="PRINTS" id="PR00455">
    <property type="entry name" value="HTHTETR"/>
</dbReference>
<dbReference type="Proteomes" id="UP001325680">
    <property type="component" value="Chromosome"/>
</dbReference>
<dbReference type="Pfam" id="PF17932">
    <property type="entry name" value="TetR_C_24"/>
    <property type="match status" value="1"/>
</dbReference>
<sequence>MMARKKSAKKELILTTAAAMFRERGFAASSMRDLAEKIGIEAASLYNHIQSKAQILEEIVDGVSEECKIHLDNLEKSNSTSLEKIESLIRFHTKMMMNRFEEYSVMVSQWMHLDGDKLVHFATNRRDYVKRMEAIVEAGIQKGELKSLMPYVVVLNILSSVRGLEFWQRSAKTHTAQEMEDNMVIHLIGGIKK</sequence>
<dbReference type="RefSeq" id="WP_245957684.1">
    <property type="nucleotide sequence ID" value="NZ_CP139960.1"/>
</dbReference>
<keyword evidence="5" id="KW-1185">Reference proteome</keyword>
<accession>A0ABZ0W3V4</accession>
<feature type="DNA-binding region" description="H-T-H motif" evidence="2">
    <location>
        <begin position="30"/>
        <end position="49"/>
    </location>
</feature>
<dbReference type="PANTHER" id="PTHR43479:SF20">
    <property type="entry name" value="HTH TETR-TYPE DOMAIN-CONTAINING PROTEIN"/>
    <property type="match status" value="1"/>
</dbReference>
<gene>
    <name evidence="4" type="ORF">U0035_13845</name>
</gene>
<reference evidence="4 5" key="1">
    <citation type="submission" date="2023-12" db="EMBL/GenBank/DDBJ databases">
        <title>Genome sequencing and assembly of bacterial species from a model synthetic community.</title>
        <authorList>
            <person name="Hogle S.L."/>
        </authorList>
    </citation>
    <scope>NUCLEOTIDE SEQUENCE [LARGE SCALE GENOMIC DNA]</scope>
    <source>
        <strain evidence="4 5">HAMBI_3031</strain>
    </source>
</reference>
<evidence type="ECO:0000256" key="2">
    <source>
        <dbReference type="PROSITE-ProRule" id="PRU00335"/>
    </source>
</evidence>
<dbReference type="PROSITE" id="PS50977">
    <property type="entry name" value="HTH_TETR_2"/>
    <property type="match status" value="1"/>
</dbReference>
<dbReference type="SUPFAM" id="SSF48498">
    <property type="entry name" value="Tetracyclin repressor-like, C-terminal domain"/>
    <property type="match status" value="1"/>
</dbReference>
<evidence type="ECO:0000313" key="5">
    <source>
        <dbReference type="Proteomes" id="UP001325680"/>
    </source>
</evidence>
<organism evidence="4 5">
    <name type="scientific">Niabella yanshanensis</name>
    <dbReference type="NCBI Taxonomy" id="577386"/>
    <lineage>
        <taxon>Bacteria</taxon>
        <taxon>Pseudomonadati</taxon>
        <taxon>Bacteroidota</taxon>
        <taxon>Chitinophagia</taxon>
        <taxon>Chitinophagales</taxon>
        <taxon>Chitinophagaceae</taxon>
        <taxon>Niabella</taxon>
    </lineage>
</organism>
<keyword evidence="1 2" id="KW-0238">DNA-binding</keyword>
<dbReference type="InterPro" id="IPR009057">
    <property type="entry name" value="Homeodomain-like_sf"/>
</dbReference>
<dbReference type="InterPro" id="IPR001647">
    <property type="entry name" value="HTH_TetR"/>
</dbReference>
<dbReference type="InterPro" id="IPR050624">
    <property type="entry name" value="HTH-type_Tx_Regulator"/>
</dbReference>
<dbReference type="SUPFAM" id="SSF46689">
    <property type="entry name" value="Homeodomain-like"/>
    <property type="match status" value="1"/>
</dbReference>
<dbReference type="Pfam" id="PF00440">
    <property type="entry name" value="TetR_N"/>
    <property type="match status" value="1"/>
</dbReference>
<evidence type="ECO:0000259" key="3">
    <source>
        <dbReference type="PROSITE" id="PS50977"/>
    </source>
</evidence>